<keyword evidence="1" id="KW-0812">Transmembrane</keyword>
<feature type="transmembrane region" description="Helical" evidence="1">
    <location>
        <begin position="224"/>
        <end position="246"/>
    </location>
</feature>
<feature type="transmembrane region" description="Helical" evidence="1">
    <location>
        <begin position="95"/>
        <end position="120"/>
    </location>
</feature>
<feature type="transmembrane region" description="Helical" evidence="1">
    <location>
        <begin position="356"/>
        <end position="379"/>
    </location>
</feature>
<evidence type="ECO:0000313" key="3">
    <source>
        <dbReference type="Proteomes" id="UP000234857"/>
    </source>
</evidence>
<accession>A0A2N5ZBQ3</accession>
<dbReference type="Pfam" id="PF16933">
    <property type="entry name" value="PelG"/>
    <property type="match status" value="1"/>
</dbReference>
<dbReference type="AlphaFoldDB" id="A0A2N5ZBQ3"/>
<feature type="transmembrane region" description="Helical" evidence="1">
    <location>
        <begin position="126"/>
        <end position="146"/>
    </location>
</feature>
<organism evidence="2 3">
    <name type="scientific">Muiribacterium halophilum</name>
    <dbReference type="NCBI Taxonomy" id="2053465"/>
    <lineage>
        <taxon>Bacteria</taxon>
        <taxon>Candidatus Muiribacteriota</taxon>
        <taxon>Candidatus Muiribacteriia</taxon>
        <taxon>Candidatus Muiribacteriales</taxon>
        <taxon>Candidatus Muiribacteriaceae</taxon>
        <taxon>Candidatus Muiribacterium</taxon>
    </lineage>
</organism>
<sequence length="447" mass="52179">MAGIGFELRKILKEDTYSSYVKSFFSSLVFISGPWIVTIISFLFLYAAIKNDYLKYFVMFTHIMAYALIITSPVQASVTRYISDLEFSKKEKEIFPVLTGVVVLSAFIGVILSSIIVYFSGIGKELSFFVFAFIVSNTIFWPLSAFTSLLKDYKKLTFVFFMLMLLSTVFIYFSFDILGGNSIFFFYSLSYFLIEFYIILSVFKEYNSTENISFRFLPNIVRSPMIWIPGVFYIMGMWVDKFVFWFFSPKSLSFYNIFRYNSEYDINFFLASVFVIPTLSIITIKSETSLATSFSEFTKNLVMKKGIRDLRISIRNIENDVRDGVGIILKYHGMLAIGLIFFSEYLFRFIENIHVFKILTIGILLQALFIFQVMVLYYLDSRKRLLIVNSLLFFTNGILSYFTISHPSYYGTGFSLSLILVNLIAYYFVREDVKDLNFLMFERELKR</sequence>
<evidence type="ECO:0000256" key="1">
    <source>
        <dbReference type="SAM" id="Phobius"/>
    </source>
</evidence>
<dbReference type="EMBL" id="PKTG01000122">
    <property type="protein sequence ID" value="PLX16105.1"/>
    <property type="molecule type" value="Genomic_DNA"/>
</dbReference>
<comment type="caution">
    <text evidence="2">The sequence shown here is derived from an EMBL/GenBank/DDBJ whole genome shotgun (WGS) entry which is preliminary data.</text>
</comment>
<protein>
    <recommendedName>
        <fullName evidence="4">Polysaccharide biosynthesis protein C-terminal domain-containing protein</fullName>
    </recommendedName>
</protein>
<feature type="transmembrane region" description="Helical" evidence="1">
    <location>
        <begin position="53"/>
        <end position="74"/>
    </location>
</feature>
<feature type="transmembrane region" description="Helical" evidence="1">
    <location>
        <begin position="20"/>
        <end position="47"/>
    </location>
</feature>
<dbReference type="InterPro" id="IPR031617">
    <property type="entry name" value="PelG"/>
</dbReference>
<feature type="transmembrane region" description="Helical" evidence="1">
    <location>
        <begin position="410"/>
        <end position="429"/>
    </location>
</feature>
<proteinExistence type="predicted"/>
<feature type="transmembrane region" description="Helical" evidence="1">
    <location>
        <begin position="184"/>
        <end position="203"/>
    </location>
</feature>
<name>A0A2N5ZBQ3_MUIH1</name>
<feature type="transmembrane region" description="Helical" evidence="1">
    <location>
        <begin position="266"/>
        <end position="284"/>
    </location>
</feature>
<keyword evidence="1" id="KW-0472">Membrane</keyword>
<dbReference type="Proteomes" id="UP000234857">
    <property type="component" value="Unassembled WGS sequence"/>
</dbReference>
<feature type="transmembrane region" description="Helical" evidence="1">
    <location>
        <begin position="331"/>
        <end position="350"/>
    </location>
</feature>
<keyword evidence="1" id="KW-1133">Transmembrane helix</keyword>
<evidence type="ECO:0008006" key="4">
    <source>
        <dbReference type="Google" id="ProtNLM"/>
    </source>
</evidence>
<evidence type="ECO:0000313" key="2">
    <source>
        <dbReference type="EMBL" id="PLX16105.1"/>
    </source>
</evidence>
<reference evidence="2 3" key="1">
    <citation type="submission" date="2017-11" db="EMBL/GenBank/DDBJ databases">
        <title>Genome-resolved metagenomics identifies genetic mobility, metabolic interactions, and unexpected diversity in perchlorate-reducing communities.</title>
        <authorList>
            <person name="Barnum T.P."/>
            <person name="Figueroa I.A."/>
            <person name="Carlstrom C.I."/>
            <person name="Lucas L.N."/>
            <person name="Engelbrektson A.L."/>
            <person name="Coates J.D."/>
        </authorList>
    </citation>
    <scope>NUCLEOTIDE SEQUENCE [LARGE SCALE GENOMIC DNA]</scope>
    <source>
        <strain evidence="2">BM706</strain>
    </source>
</reference>
<gene>
    <name evidence="2" type="ORF">C0601_10805</name>
</gene>
<feature type="transmembrane region" description="Helical" evidence="1">
    <location>
        <begin position="386"/>
        <end position="404"/>
    </location>
</feature>
<feature type="transmembrane region" description="Helical" evidence="1">
    <location>
        <begin position="158"/>
        <end position="178"/>
    </location>
</feature>